<feature type="compositionally biased region" description="Acidic residues" evidence="1">
    <location>
        <begin position="52"/>
        <end position="69"/>
    </location>
</feature>
<feature type="compositionally biased region" description="Acidic residues" evidence="1">
    <location>
        <begin position="78"/>
        <end position="113"/>
    </location>
</feature>
<evidence type="ECO:0000313" key="3">
    <source>
        <dbReference type="Proteomes" id="UP000825935"/>
    </source>
</evidence>
<comment type="caution">
    <text evidence="2">The sequence shown here is derived from an EMBL/GenBank/DDBJ whole genome shotgun (WGS) entry which is preliminary data.</text>
</comment>
<evidence type="ECO:0000313" key="2">
    <source>
        <dbReference type="EMBL" id="KAH7446156.1"/>
    </source>
</evidence>
<feature type="region of interest" description="Disordered" evidence="1">
    <location>
        <begin position="49"/>
        <end position="132"/>
    </location>
</feature>
<proteinExistence type="predicted"/>
<dbReference type="AlphaFoldDB" id="A0A8T2VK40"/>
<reference evidence="2" key="1">
    <citation type="submission" date="2021-08" db="EMBL/GenBank/DDBJ databases">
        <title>WGS assembly of Ceratopteris richardii.</title>
        <authorList>
            <person name="Marchant D.B."/>
            <person name="Chen G."/>
            <person name="Jenkins J."/>
            <person name="Shu S."/>
            <person name="Leebens-Mack J."/>
            <person name="Grimwood J."/>
            <person name="Schmutz J."/>
            <person name="Soltis P."/>
            <person name="Soltis D."/>
            <person name="Chen Z.-H."/>
        </authorList>
    </citation>
    <scope>NUCLEOTIDE SEQUENCE</scope>
    <source>
        <strain evidence="2">Whitten #5841</strain>
        <tissue evidence="2">Leaf</tissue>
    </source>
</reference>
<accession>A0A8T2VK40</accession>
<feature type="region of interest" description="Disordered" evidence="1">
    <location>
        <begin position="339"/>
        <end position="364"/>
    </location>
</feature>
<feature type="compositionally biased region" description="Basic and acidic residues" evidence="1">
    <location>
        <begin position="339"/>
        <end position="352"/>
    </location>
</feature>
<gene>
    <name evidence="2" type="ORF">KP509_01G041900</name>
</gene>
<dbReference type="EMBL" id="CM035406">
    <property type="protein sequence ID" value="KAH7446156.1"/>
    <property type="molecule type" value="Genomic_DNA"/>
</dbReference>
<keyword evidence="3" id="KW-1185">Reference proteome</keyword>
<organism evidence="2 3">
    <name type="scientific">Ceratopteris richardii</name>
    <name type="common">Triangle waterfern</name>
    <dbReference type="NCBI Taxonomy" id="49495"/>
    <lineage>
        <taxon>Eukaryota</taxon>
        <taxon>Viridiplantae</taxon>
        <taxon>Streptophyta</taxon>
        <taxon>Embryophyta</taxon>
        <taxon>Tracheophyta</taxon>
        <taxon>Polypodiopsida</taxon>
        <taxon>Polypodiidae</taxon>
        <taxon>Polypodiales</taxon>
        <taxon>Pteridineae</taxon>
        <taxon>Pteridaceae</taxon>
        <taxon>Parkerioideae</taxon>
        <taxon>Ceratopteris</taxon>
    </lineage>
</organism>
<evidence type="ECO:0000256" key="1">
    <source>
        <dbReference type="SAM" id="MobiDB-lite"/>
    </source>
</evidence>
<name>A0A8T2VK40_CERRI</name>
<protein>
    <submittedName>
        <fullName evidence="2">Uncharacterized protein</fullName>
    </submittedName>
</protein>
<dbReference type="OrthoDB" id="10419560at2759"/>
<dbReference type="Proteomes" id="UP000825935">
    <property type="component" value="Chromosome 1"/>
</dbReference>
<sequence>MEDGVDDIVDILFGKLTDFTEEERDVFRTQAVKQAHQDEGLRECLLKSYATCEDEDEDDDEDEDQDEEEARPQRAAVEEEASGLDSEVIEEEASGLDSEPGDTDFLYLEEENTDPSTSNDGDGESKQKDIYPLPSRLSDVKLPVMVLAHHHHIVQFVDVDPAFCPPRWYANSLSNSSSDYSNHYHTSRHQHRLRTCKIHVPSADRQSVYWNPYVRMRSSTIGTFSSFRLHKGLCYIEMSHDFIHLHEVFCKDICLNPQGEPHMCPQHPMGSHQCPLLHFKTRPIDKEGFTKANVVVETVTRTVTECSRWFNQPLGHFQHSHTHEHTLFITLQKLNPSEDPHDPYYDHLRPVDSQEGCPSSPFST</sequence>